<gene>
    <name evidence="2" type="ORF">B5V03_34055</name>
</gene>
<sequence length="82" mass="9171">MAERRRVKHSKSLRERLLEDAAKYREAAELLPPGAERERLLKRVQQAEAAAQFDGWLTSSRAAPASPGAIGQRMIGIRETTD</sequence>
<proteinExistence type="predicted"/>
<evidence type="ECO:0000313" key="3">
    <source>
        <dbReference type="Proteomes" id="UP000290819"/>
    </source>
</evidence>
<evidence type="ECO:0000313" key="2">
    <source>
        <dbReference type="EMBL" id="RXT36663.1"/>
    </source>
</evidence>
<name>A0A4Q1UNG6_9BRAD</name>
<protein>
    <submittedName>
        <fullName evidence="2">Uncharacterized protein</fullName>
    </submittedName>
</protein>
<dbReference type="OrthoDB" id="8128823at2"/>
<organism evidence="2 3">
    <name type="scientific">Bradyrhizobium betae</name>
    <dbReference type="NCBI Taxonomy" id="244734"/>
    <lineage>
        <taxon>Bacteria</taxon>
        <taxon>Pseudomonadati</taxon>
        <taxon>Pseudomonadota</taxon>
        <taxon>Alphaproteobacteria</taxon>
        <taxon>Hyphomicrobiales</taxon>
        <taxon>Nitrobacteraceae</taxon>
        <taxon>Bradyrhizobium</taxon>
    </lineage>
</organism>
<dbReference type="RefSeq" id="WP_129274799.1">
    <property type="nucleotide sequence ID" value="NZ_MZXW01000050.1"/>
</dbReference>
<reference evidence="2 3" key="1">
    <citation type="submission" date="2017-03" db="EMBL/GenBank/DDBJ databases">
        <authorList>
            <person name="Safronova V.I."/>
            <person name="Sazanova A.L."/>
            <person name="Chirak E.R."/>
        </authorList>
    </citation>
    <scope>NUCLEOTIDE SEQUENCE [LARGE SCALE GENOMIC DNA]</scope>
    <source>
        <strain evidence="2 3">Opo-243</strain>
    </source>
</reference>
<dbReference type="EMBL" id="MZXW01000050">
    <property type="protein sequence ID" value="RXT36663.1"/>
    <property type="molecule type" value="Genomic_DNA"/>
</dbReference>
<evidence type="ECO:0000256" key="1">
    <source>
        <dbReference type="SAM" id="MobiDB-lite"/>
    </source>
</evidence>
<feature type="region of interest" description="Disordered" evidence="1">
    <location>
        <begin position="61"/>
        <end position="82"/>
    </location>
</feature>
<keyword evidence="3" id="KW-1185">Reference proteome</keyword>
<comment type="caution">
    <text evidence="2">The sequence shown here is derived from an EMBL/GenBank/DDBJ whole genome shotgun (WGS) entry which is preliminary data.</text>
</comment>
<dbReference type="AlphaFoldDB" id="A0A4Q1UNG6"/>
<accession>A0A4Q1UNG6</accession>
<dbReference type="Proteomes" id="UP000290819">
    <property type="component" value="Unassembled WGS sequence"/>
</dbReference>